<comment type="subcellular location">
    <subcellularLocation>
        <location evidence="1">Cell membrane</location>
        <topology evidence="1">Multi-pass membrane protein</topology>
    </subcellularLocation>
</comment>
<comment type="similarity">
    <text evidence="2">Belongs to the CPA3 antiporters (TC 2.A.63) subunit E family.</text>
</comment>
<evidence type="ECO:0000256" key="6">
    <source>
        <dbReference type="ARBA" id="ARBA00023136"/>
    </source>
</evidence>
<keyword evidence="4 7" id="KW-0812">Transmembrane</keyword>
<sequence length="162" mass="19292">MRRVILFIDSFILWLLLTWTLNYQSLLVGAGFSLLVTVIFGKRFSQRPIKWFEPQRYFWLIVLYMPFFAWQCLKANVDVAYRVLHPKMPIEPGIVRVRTVLKSKIGRTVLANSITMTPGTLSVDIRDEYLYIHWIKVYAQDEENATRIIVKKFERFLVRIFE</sequence>
<dbReference type="Pfam" id="PF01899">
    <property type="entry name" value="MNHE"/>
    <property type="match status" value="1"/>
</dbReference>
<dbReference type="GO" id="GO:0008324">
    <property type="term" value="F:monoatomic cation transmembrane transporter activity"/>
    <property type="evidence" value="ECO:0007669"/>
    <property type="project" value="InterPro"/>
</dbReference>
<evidence type="ECO:0000256" key="1">
    <source>
        <dbReference type="ARBA" id="ARBA00004651"/>
    </source>
</evidence>
<accession>A0A235BXU6</accession>
<keyword evidence="6 7" id="KW-0472">Membrane</keyword>
<organism evidence="8 9">
    <name type="scientific">candidate division WOR-3 bacterium JGI_Cruoil_03_44_89</name>
    <dbReference type="NCBI Taxonomy" id="1973748"/>
    <lineage>
        <taxon>Bacteria</taxon>
        <taxon>Bacteria division WOR-3</taxon>
    </lineage>
</organism>
<dbReference type="PIRSF" id="PIRSF019239">
    <property type="entry name" value="MrpE"/>
    <property type="match status" value="1"/>
</dbReference>
<comment type="caution">
    <text evidence="8">The sequence shown here is derived from an EMBL/GenBank/DDBJ whole genome shotgun (WGS) entry which is preliminary data.</text>
</comment>
<reference evidence="8 9" key="1">
    <citation type="submission" date="2017-07" db="EMBL/GenBank/DDBJ databases">
        <title>Recovery of genomes from metagenomes via a dereplication, aggregation, and scoring strategy.</title>
        <authorList>
            <person name="Sieber C.M."/>
            <person name="Probst A.J."/>
            <person name="Sharrar A."/>
            <person name="Thomas B.C."/>
            <person name="Hess M."/>
            <person name="Tringe S.G."/>
            <person name="Banfield J.F."/>
        </authorList>
    </citation>
    <scope>NUCLEOTIDE SEQUENCE [LARGE SCALE GENOMIC DNA]</scope>
    <source>
        <strain evidence="8">JGI_Cruoil_03_44_89</strain>
    </source>
</reference>
<dbReference type="AlphaFoldDB" id="A0A235BXU6"/>
<evidence type="ECO:0008006" key="10">
    <source>
        <dbReference type="Google" id="ProtNLM"/>
    </source>
</evidence>
<evidence type="ECO:0000256" key="3">
    <source>
        <dbReference type="ARBA" id="ARBA00022475"/>
    </source>
</evidence>
<evidence type="ECO:0000256" key="7">
    <source>
        <dbReference type="SAM" id="Phobius"/>
    </source>
</evidence>
<dbReference type="InterPro" id="IPR002758">
    <property type="entry name" value="Cation_antiport_E"/>
</dbReference>
<dbReference type="EMBL" id="NOZQ01000057">
    <property type="protein sequence ID" value="OYD16617.1"/>
    <property type="molecule type" value="Genomic_DNA"/>
</dbReference>
<evidence type="ECO:0000313" key="9">
    <source>
        <dbReference type="Proteomes" id="UP000215215"/>
    </source>
</evidence>
<dbReference type="GO" id="GO:0005886">
    <property type="term" value="C:plasma membrane"/>
    <property type="evidence" value="ECO:0007669"/>
    <property type="project" value="UniProtKB-SubCell"/>
</dbReference>
<name>A0A235BXU6_UNCW3</name>
<proteinExistence type="inferred from homology"/>
<keyword evidence="5 7" id="KW-1133">Transmembrane helix</keyword>
<evidence type="ECO:0000256" key="4">
    <source>
        <dbReference type="ARBA" id="ARBA00022692"/>
    </source>
</evidence>
<evidence type="ECO:0000256" key="5">
    <source>
        <dbReference type="ARBA" id="ARBA00022989"/>
    </source>
</evidence>
<evidence type="ECO:0000256" key="2">
    <source>
        <dbReference type="ARBA" id="ARBA00006228"/>
    </source>
</evidence>
<protein>
    <recommendedName>
        <fullName evidence="10">Na+/H+ antiporter subunit E</fullName>
    </recommendedName>
</protein>
<feature type="transmembrane region" description="Helical" evidence="7">
    <location>
        <begin position="12"/>
        <end position="36"/>
    </location>
</feature>
<dbReference type="PANTHER" id="PTHR34584">
    <property type="entry name" value="NA(+)/H(+) ANTIPORTER SUBUNIT E1"/>
    <property type="match status" value="1"/>
</dbReference>
<dbReference type="PANTHER" id="PTHR34584:SF1">
    <property type="entry name" value="NA(+)_H(+) ANTIPORTER SUBUNIT E1"/>
    <property type="match status" value="1"/>
</dbReference>
<keyword evidence="3" id="KW-1003">Cell membrane</keyword>
<feature type="transmembrane region" description="Helical" evidence="7">
    <location>
        <begin position="56"/>
        <end position="73"/>
    </location>
</feature>
<gene>
    <name evidence="8" type="ORF">CH333_02960</name>
</gene>
<dbReference type="Proteomes" id="UP000215215">
    <property type="component" value="Unassembled WGS sequence"/>
</dbReference>
<evidence type="ECO:0000313" key="8">
    <source>
        <dbReference type="EMBL" id="OYD16617.1"/>
    </source>
</evidence>